<keyword evidence="2" id="KW-1185">Reference proteome</keyword>
<dbReference type="AlphaFoldDB" id="A0A2V3U0G9"/>
<comment type="caution">
    <text evidence="1">The sequence shown here is derived from an EMBL/GenBank/DDBJ whole genome shotgun (WGS) entry which is preliminary data.</text>
</comment>
<sequence>MTARRKTGSRPLVSVQNWALSGGTDRMMVQTGRSMAIAEGF</sequence>
<proteinExistence type="predicted"/>
<evidence type="ECO:0000313" key="1">
    <source>
        <dbReference type="EMBL" id="PXW55683.1"/>
    </source>
</evidence>
<accession>A0A2V3U0G9</accession>
<reference evidence="1 2" key="1">
    <citation type="submission" date="2018-05" db="EMBL/GenBank/DDBJ databases">
        <title>Genomic Encyclopedia of Type Strains, Phase IV (KMG-IV): sequencing the most valuable type-strain genomes for metagenomic binning, comparative biology and taxonomic classification.</title>
        <authorList>
            <person name="Goeker M."/>
        </authorList>
    </citation>
    <scope>NUCLEOTIDE SEQUENCE [LARGE SCALE GENOMIC DNA]</scope>
    <source>
        <strain evidence="1 2">DSM 6462</strain>
    </source>
</reference>
<dbReference type="EMBL" id="QJJK01000009">
    <property type="protein sequence ID" value="PXW55683.1"/>
    <property type="molecule type" value="Genomic_DNA"/>
</dbReference>
<name>A0A2V3U0G9_9HYPH</name>
<gene>
    <name evidence="1" type="ORF">C7450_10991</name>
</gene>
<protein>
    <submittedName>
        <fullName evidence="1">Uncharacterized protein</fullName>
    </submittedName>
</protein>
<dbReference type="Proteomes" id="UP000248021">
    <property type="component" value="Unassembled WGS sequence"/>
</dbReference>
<evidence type="ECO:0000313" key="2">
    <source>
        <dbReference type="Proteomes" id="UP000248021"/>
    </source>
</evidence>
<organism evidence="1 2">
    <name type="scientific">Chelatococcus asaccharovorans</name>
    <dbReference type="NCBI Taxonomy" id="28210"/>
    <lineage>
        <taxon>Bacteria</taxon>
        <taxon>Pseudomonadati</taxon>
        <taxon>Pseudomonadota</taxon>
        <taxon>Alphaproteobacteria</taxon>
        <taxon>Hyphomicrobiales</taxon>
        <taxon>Chelatococcaceae</taxon>
        <taxon>Chelatococcus</taxon>
    </lineage>
</organism>